<organism evidence="2">
    <name type="scientific">Bacillus toyonensis</name>
    <dbReference type="NCBI Taxonomy" id="155322"/>
    <lineage>
        <taxon>Bacteria</taxon>
        <taxon>Bacillati</taxon>
        <taxon>Bacillota</taxon>
        <taxon>Bacilli</taxon>
        <taxon>Bacillales</taxon>
        <taxon>Bacillaceae</taxon>
        <taxon>Bacillus</taxon>
        <taxon>Bacillus cereus group</taxon>
    </lineage>
</organism>
<proteinExistence type="predicted"/>
<protein>
    <submittedName>
        <fullName evidence="2">Uncharacterized protein</fullName>
    </submittedName>
</protein>
<sequence>MKKLFKLSTLVLAMSFMFSLFASNEAKAEYTKDGQFHAWGSNSFVDVQVTHNLWSNYTGGTKLGALAPQRLENPSEARVLVRTYVGNAYIHYGSWSDLYQNFSIDMNTGTLATFETRNLYNSNGQKVGAVAPQSNIKVIEVAYKNNNTYVGTAWTRFNP</sequence>
<dbReference type="RefSeq" id="WP_088054923.1">
    <property type="nucleotide sequence ID" value="NZ_JAAVIO010000008.1"/>
</dbReference>
<accession>A0AB73QZB8</accession>
<dbReference type="Proteomes" id="UP000220969">
    <property type="component" value="Unassembled WGS sequence"/>
</dbReference>
<keyword evidence="1" id="KW-0732">Signal</keyword>
<evidence type="ECO:0000256" key="1">
    <source>
        <dbReference type="SAM" id="SignalP"/>
    </source>
</evidence>
<dbReference type="AlphaFoldDB" id="A0AB73QZB8"/>
<reference evidence="2" key="1">
    <citation type="submission" date="2017-09" db="EMBL/GenBank/DDBJ databases">
        <title>Large-scale bioinformatics analysis of Bacillus genomes uncovers conserved roles of natural products in bacterial physiology.</title>
        <authorList>
            <consortium name="Agbiome Team Llc"/>
            <person name="Bleich R.M."/>
            <person name="Kirk G.J."/>
            <person name="Santa Maria K.C."/>
            <person name="Allen S.E."/>
            <person name="Farag S."/>
            <person name="Shank E.A."/>
            <person name="Bowers A."/>
        </authorList>
    </citation>
    <scope>NUCLEOTIDE SEQUENCE</scope>
    <source>
        <strain evidence="2">AFS005430</strain>
    </source>
</reference>
<gene>
    <name evidence="2" type="ORF">CN678_25900</name>
</gene>
<feature type="signal peptide" evidence="1">
    <location>
        <begin position="1"/>
        <end position="22"/>
    </location>
</feature>
<dbReference type="EMBL" id="NUEH01000061">
    <property type="protein sequence ID" value="PEI83112.1"/>
    <property type="molecule type" value="Genomic_DNA"/>
</dbReference>
<evidence type="ECO:0000313" key="2">
    <source>
        <dbReference type="EMBL" id="PEI83112.1"/>
    </source>
</evidence>
<name>A0AB73QZB8_9BACI</name>
<comment type="caution">
    <text evidence="2">The sequence shown here is derived from an EMBL/GenBank/DDBJ whole genome shotgun (WGS) entry which is preliminary data.</text>
</comment>
<feature type="chain" id="PRO_5044492784" evidence="1">
    <location>
        <begin position="23"/>
        <end position="159"/>
    </location>
</feature>